<reference evidence="2" key="1">
    <citation type="submission" date="2020-07" db="EMBL/GenBank/DDBJ databases">
        <authorList>
            <person name="Ferguson B K."/>
        </authorList>
    </citation>
    <scope>NUCLEOTIDE SEQUENCE</scope>
    <source>
        <strain evidence="2">L06</strain>
    </source>
</reference>
<feature type="compositionally biased region" description="Basic and acidic residues" evidence="1">
    <location>
        <begin position="14"/>
        <end position="39"/>
    </location>
</feature>
<evidence type="ECO:0000313" key="2">
    <source>
        <dbReference type="EMBL" id="CAD1577210.1"/>
    </source>
</evidence>
<name>A0A6V7LQS7_9HYME</name>
<feature type="compositionally biased region" description="Basic and acidic residues" evidence="1">
    <location>
        <begin position="70"/>
        <end position="79"/>
    </location>
</feature>
<protein>
    <submittedName>
        <fullName evidence="2">Uncharacterized protein</fullName>
    </submittedName>
</protein>
<evidence type="ECO:0000256" key="1">
    <source>
        <dbReference type="SAM" id="MobiDB-lite"/>
    </source>
</evidence>
<feature type="compositionally biased region" description="Basic and acidic residues" evidence="1">
    <location>
        <begin position="48"/>
        <end position="60"/>
    </location>
</feature>
<sequence>MAISQEDITPPQPDDQRIRKTRGGKENLKQHDTQPKETEMEIDPTSSDQERADTPWERLKTMLKKRKKTRTEEEAKTGH</sequence>
<dbReference type="EMBL" id="CADCXW020000344">
    <property type="protein sequence ID" value="CAD1577210.1"/>
    <property type="molecule type" value="Genomic_DNA"/>
</dbReference>
<accession>A0A6V7LQS7</accession>
<dbReference type="AlphaFoldDB" id="A0A6V7LQS7"/>
<organism evidence="2">
    <name type="scientific">Bracon brevicornis</name>
    <dbReference type="NCBI Taxonomy" id="1563983"/>
    <lineage>
        <taxon>Eukaryota</taxon>
        <taxon>Metazoa</taxon>
        <taxon>Ecdysozoa</taxon>
        <taxon>Arthropoda</taxon>
        <taxon>Hexapoda</taxon>
        <taxon>Insecta</taxon>
        <taxon>Pterygota</taxon>
        <taxon>Neoptera</taxon>
        <taxon>Endopterygota</taxon>
        <taxon>Hymenoptera</taxon>
        <taxon>Apocrita</taxon>
        <taxon>Ichneumonoidea</taxon>
        <taxon>Braconidae</taxon>
        <taxon>Braconinae</taxon>
        <taxon>Bracon</taxon>
    </lineage>
</organism>
<proteinExistence type="predicted"/>
<feature type="region of interest" description="Disordered" evidence="1">
    <location>
        <begin position="1"/>
        <end position="79"/>
    </location>
</feature>
<gene>
    <name evidence="2" type="ORF">BBRV_LOCUS110036</name>
</gene>